<protein>
    <recommendedName>
        <fullName evidence="4">Hydrogenase maturation factor HypA</fullName>
    </recommendedName>
</protein>
<keyword evidence="1 4" id="KW-0533">Nickel</keyword>
<feature type="binding site" evidence="4">
    <location>
        <position position="91"/>
    </location>
    <ligand>
        <name>Zn(2+)</name>
        <dbReference type="ChEBI" id="CHEBI:29105"/>
    </ligand>
</feature>
<dbReference type="HAMAP" id="MF_00213">
    <property type="entry name" value="HypA_HybF"/>
    <property type="match status" value="1"/>
</dbReference>
<dbReference type="InterPro" id="IPR000688">
    <property type="entry name" value="HypA/HybF"/>
</dbReference>
<dbReference type="Gene3D" id="3.30.2320.80">
    <property type="match status" value="1"/>
</dbReference>
<dbReference type="EMBL" id="JASCXX010000004">
    <property type="protein sequence ID" value="MDI6448263.1"/>
    <property type="molecule type" value="Genomic_DNA"/>
</dbReference>
<feature type="binding site" evidence="4">
    <location>
        <position position="88"/>
    </location>
    <ligand>
        <name>Zn(2+)</name>
        <dbReference type="ChEBI" id="CHEBI:29105"/>
    </ligand>
</feature>
<keyword evidence="3 4" id="KW-0862">Zinc</keyword>
<dbReference type="GO" id="GO:0051604">
    <property type="term" value="P:protein maturation"/>
    <property type="evidence" value="ECO:0007669"/>
    <property type="project" value="InterPro"/>
</dbReference>
<sequence length="114" mass="12446">MHETAVAQGLIEAILQEADKQGGRPVRAKMSCGRLNAVNDEVLRFAFEAIAEGTPCEGMALEIEHKPLQAKCRACESAFAIDLSDARCPRCAGDDFELLPDAPLVLDEIEFEKE</sequence>
<dbReference type="PANTHER" id="PTHR34535:SF3">
    <property type="entry name" value="HYDROGENASE MATURATION FACTOR HYPA"/>
    <property type="match status" value="1"/>
</dbReference>
<feature type="binding site" evidence="4">
    <location>
        <position position="75"/>
    </location>
    <ligand>
        <name>Zn(2+)</name>
        <dbReference type="ChEBI" id="CHEBI:29105"/>
    </ligand>
</feature>
<feature type="binding site" evidence="4">
    <location>
        <position position="2"/>
    </location>
    <ligand>
        <name>Ni(2+)</name>
        <dbReference type="ChEBI" id="CHEBI:49786"/>
    </ligand>
</feature>
<dbReference type="GO" id="GO:0016151">
    <property type="term" value="F:nickel cation binding"/>
    <property type="evidence" value="ECO:0007669"/>
    <property type="project" value="UniProtKB-UniRule"/>
</dbReference>
<proteinExistence type="inferred from homology"/>
<dbReference type="AlphaFoldDB" id="A0AAW6TXR6"/>
<dbReference type="PIRSF" id="PIRSF004761">
    <property type="entry name" value="Hydrgn_mat_HypA"/>
    <property type="match status" value="1"/>
</dbReference>
<keyword evidence="2 4" id="KW-0479">Metal-binding</keyword>
<reference evidence="5" key="1">
    <citation type="submission" date="2023-05" db="EMBL/GenBank/DDBJ databases">
        <title>Anaerotaeda fermentans gen. nov., sp. nov., a novel anaerobic planctomycete of the new family within the order Sedimentisphaerales isolated from Taman Peninsula, Russia.</title>
        <authorList>
            <person name="Khomyakova M.A."/>
            <person name="Merkel A.Y."/>
            <person name="Slobodkin A.I."/>
        </authorList>
    </citation>
    <scope>NUCLEOTIDE SEQUENCE</scope>
    <source>
        <strain evidence="5">M17dextr</strain>
    </source>
</reference>
<dbReference type="GO" id="GO:0008270">
    <property type="term" value="F:zinc ion binding"/>
    <property type="evidence" value="ECO:0007669"/>
    <property type="project" value="UniProtKB-UniRule"/>
</dbReference>
<dbReference type="RefSeq" id="WP_349243671.1">
    <property type="nucleotide sequence ID" value="NZ_JASCXX010000004.1"/>
</dbReference>
<comment type="caution">
    <text evidence="5">The sequence shown here is derived from an EMBL/GenBank/DDBJ whole genome shotgun (WGS) entry which is preliminary data.</text>
</comment>
<organism evidence="5 6">
    <name type="scientific">Anaerobaca lacustris</name>
    <dbReference type="NCBI Taxonomy" id="3044600"/>
    <lineage>
        <taxon>Bacteria</taxon>
        <taxon>Pseudomonadati</taxon>
        <taxon>Planctomycetota</taxon>
        <taxon>Phycisphaerae</taxon>
        <taxon>Sedimentisphaerales</taxon>
        <taxon>Anaerobacaceae</taxon>
        <taxon>Anaerobaca</taxon>
    </lineage>
</organism>
<dbReference type="PANTHER" id="PTHR34535">
    <property type="entry name" value="HYDROGENASE MATURATION FACTOR HYPA"/>
    <property type="match status" value="1"/>
</dbReference>
<comment type="similarity">
    <text evidence="4">Belongs to the HypA/HybF family.</text>
</comment>
<name>A0AAW6TXR6_9BACT</name>
<dbReference type="Pfam" id="PF01155">
    <property type="entry name" value="HypA"/>
    <property type="match status" value="1"/>
</dbReference>
<dbReference type="Proteomes" id="UP001431776">
    <property type="component" value="Unassembled WGS sequence"/>
</dbReference>
<evidence type="ECO:0000313" key="6">
    <source>
        <dbReference type="Proteomes" id="UP001431776"/>
    </source>
</evidence>
<feature type="binding site" evidence="4">
    <location>
        <position position="72"/>
    </location>
    <ligand>
        <name>Zn(2+)</name>
        <dbReference type="ChEBI" id="CHEBI:29105"/>
    </ligand>
</feature>
<evidence type="ECO:0000256" key="2">
    <source>
        <dbReference type="ARBA" id="ARBA00022723"/>
    </source>
</evidence>
<evidence type="ECO:0000256" key="4">
    <source>
        <dbReference type="HAMAP-Rule" id="MF_00213"/>
    </source>
</evidence>
<comment type="function">
    <text evidence="4">Involved in the maturation of [NiFe] hydrogenases. Required for nickel insertion into the metal center of the hydrogenase.</text>
</comment>
<evidence type="ECO:0000256" key="3">
    <source>
        <dbReference type="ARBA" id="ARBA00022833"/>
    </source>
</evidence>
<evidence type="ECO:0000256" key="1">
    <source>
        <dbReference type="ARBA" id="ARBA00022596"/>
    </source>
</evidence>
<accession>A0AAW6TXR6</accession>
<evidence type="ECO:0000313" key="5">
    <source>
        <dbReference type="EMBL" id="MDI6448263.1"/>
    </source>
</evidence>
<keyword evidence="6" id="KW-1185">Reference proteome</keyword>
<gene>
    <name evidence="4" type="primary">hypA</name>
    <name evidence="5" type="ORF">QJ522_04340</name>
</gene>